<proteinExistence type="predicted"/>
<dbReference type="EMBL" id="AP006618">
    <property type="protein sequence ID" value="BAD54872.1"/>
    <property type="molecule type" value="Genomic_DNA"/>
</dbReference>
<organism evidence="1 2">
    <name type="scientific">Nocardia farcinica (strain IFM 10152)</name>
    <dbReference type="NCBI Taxonomy" id="247156"/>
    <lineage>
        <taxon>Bacteria</taxon>
        <taxon>Bacillati</taxon>
        <taxon>Actinomycetota</taxon>
        <taxon>Actinomycetes</taxon>
        <taxon>Mycobacteriales</taxon>
        <taxon>Nocardiaceae</taxon>
        <taxon>Nocardia</taxon>
    </lineage>
</organism>
<keyword evidence="2" id="KW-1185">Reference proteome</keyword>
<dbReference type="KEGG" id="nfa:NFA_300"/>
<reference evidence="1 2" key="1">
    <citation type="journal article" date="2004" name="Proc. Natl. Acad. Sci. U.S.A.">
        <title>The complete genomic sequence of Nocardia farcinica IFM 10152.</title>
        <authorList>
            <person name="Ishikawa J."/>
            <person name="Yamashita A."/>
            <person name="Mikami Y."/>
            <person name="Hoshino Y."/>
            <person name="Kurita H."/>
            <person name="Hotta K."/>
            <person name="Shiba T."/>
            <person name="Hattori M."/>
        </authorList>
    </citation>
    <scope>NUCLEOTIDE SEQUENCE [LARGE SCALE GENOMIC DNA]</scope>
    <source>
        <strain evidence="1 2">IFM 10152</strain>
    </source>
</reference>
<dbReference type="GeneID" id="61130883"/>
<sequence length="85" mass="9476">MNTPDWLHSMAAATIRDGYGVPSAPLGDGEFVSAAKACPHEGCDWELPIEWRKGATVTRLRGTIETDRLCQEHREAHVVENWSRS</sequence>
<dbReference type="RefSeq" id="WP_011206559.1">
    <property type="nucleotide sequence ID" value="NC_006361.1"/>
</dbReference>
<dbReference type="Proteomes" id="UP000006820">
    <property type="component" value="Chromosome"/>
</dbReference>
<evidence type="ECO:0000313" key="1">
    <source>
        <dbReference type="EMBL" id="BAD54872.1"/>
    </source>
</evidence>
<dbReference type="HOGENOM" id="CLU_2509350_0_0_11"/>
<dbReference type="STRING" id="247156.NFA_300"/>
<name>Q5Z3W9_NOCFA</name>
<evidence type="ECO:0000313" key="2">
    <source>
        <dbReference type="Proteomes" id="UP000006820"/>
    </source>
</evidence>
<protein>
    <submittedName>
        <fullName evidence="1">Uncharacterized protein</fullName>
    </submittedName>
</protein>
<accession>Q5Z3W9</accession>
<dbReference type="AlphaFoldDB" id="Q5Z3W9"/>
<gene>
    <name evidence="1" type="ordered locus">NFA_300</name>
</gene>